<keyword evidence="2" id="KW-1003">Cell membrane</keyword>
<keyword evidence="9" id="KW-1185">Reference proteome</keyword>
<gene>
    <name evidence="8" type="ORF">HHL22_08285</name>
</gene>
<keyword evidence="8" id="KW-0449">Lipoprotein</keyword>
<protein>
    <submittedName>
        <fullName evidence="8">Prolipoprotein diacylglyceryl transferase</fullName>
    </submittedName>
</protein>
<feature type="transmembrane region" description="Helical" evidence="7">
    <location>
        <begin position="15"/>
        <end position="33"/>
    </location>
</feature>
<dbReference type="PANTHER" id="PTHR30589">
    <property type="entry name" value="PROLIPOPROTEIN DIACYLGLYCERYL TRANSFERASE"/>
    <property type="match status" value="1"/>
</dbReference>
<feature type="transmembrane region" description="Helical" evidence="7">
    <location>
        <begin position="123"/>
        <end position="145"/>
    </location>
</feature>
<feature type="transmembrane region" description="Helical" evidence="7">
    <location>
        <begin position="283"/>
        <end position="303"/>
    </location>
</feature>
<dbReference type="AlphaFoldDB" id="A0A7Y0AD65"/>
<dbReference type="EMBL" id="JABBGH010000001">
    <property type="protein sequence ID" value="NML65198.1"/>
    <property type="molecule type" value="Genomic_DNA"/>
</dbReference>
<feature type="transmembrane region" description="Helical" evidence="7">
    <location>
        <begin position="342"/>
        <end position="360"/>
    </location>
</feature>
<keyword evidence="6 7" id="KW-0472">Membrane</keyword>
<reference evidence="8 9" key="1">
    <citation type="submission" date="2020-04" db="EMBL/GenBank/DDBJ databases">
        <title>Hymenobacter polaris sp. nov., isolated from Arctic soil.</title>
        <authorList>
            <person name="Dahal R.H."/>
        </authorList>
    </citation>
    <scope>NUCLEOTIDE SEQUENCE [LARGE SCALE GENOMIC DNA]</scope>
    <source>
        <strain evidence="8 9">RP-2-7</strain>
    </source>
</reference>
<keyword evidence="3 8" id="KW-0808">Transferase</keyword>
<accession>A0A7Y0AD65</accession>
<evidence type="ECO:0000256" key="6">
    <source>
        <dbReference type="ARBA" id="ARBA00023136"/>
    </source>
</evidence>
<dbReference type="Pfam" id="PF01790">
    <property type="entry name" value="LGT"/>
    <property type="match status" value="1"/>
</dbReference>
<feature type="transmembrane region" description="Helical" evidence="7">
    <location>
        <begin position="315"/>
        <end position="335"/>
    </location>
</feature>
<evidence type="ECO:0000256" key="1">
    <source>
        <dbReference type="ARBA" id="ARBA00007150"/>
    </source>
</evidence>
<feature type="transmembrane region" description="Helical" evidence="7">
    <location>
        <begin position="90"/>
        <end position="111"/>
    </location>
</feature>
<dbReference type="PANTHER" id="PTHR30589:SF0">
    <property type="entry name" value="PHOSPHATIDYLGLYCEROL--PROLIPOPROTEIN DIACYLGLYCERYL TRANSFERASE"/>
    <property type="match status" value="1"/>
</dbReference>
<feature type="transmembrane region" description="Helical" evidence="7">
    <location>
        <begin position="179"/>
        <end position="200"/>
    </location>
</feature>
<dbReference type="GO" id="GO:0042158">
    <property type="term" value="P:lipoprotein biosynthetic process"/>
    <property type="evidence" value="ECO:0007669"/>
    <property type="project" value="InterPro"/>
</dbReference>
<evidence type="ECO:0000256" key="7">
    <source>
        <dbReference type="SAM" id="Phobius"/>
    </source>
</evidence>
<evidence type="ECO:0000313" key="9">
    <source>
        <dbReference type="Proteomes" id="UP000559626"/>
    </source>
</evidence>
<name>A0A7Y0AD65_9BACT</name>
<dbReference type="Proteomes" id="UP000559626">
    <property type="component" value="Unassembled WGS sequence"/>
</dbReference>
<dbReference type="RefSeq" id="WP_169530448.1">
    <property type="nucleotide sequence ID" value="NZ_JABBGH010000001.1"/>
</dbReference>
<sequence length="618" mass="64628">MPLPLLLPSPLGHPYYEAAQVVAFAVYVALLLGQGYRRGYAQRAWLPLVAATTLGLVLGCQLVLLPLGQWPGWLRGDAAAVQALAGGPRSIIGGAWGSFLVVLALGPLLGLRVRAVLDALAAPLCWALAVQSVGCVLAGCCWGTATTGAWGVAYRPGSAAYVIQVALGQLPAGAAHTHVLVPTQLLQLLLCAGAGLALHLLRRRAWPAGSRYLLGLGLLCLGRFAVEFWRDPAGEPLLAAPVVVGGVTLVGMQWLMLAETLLLLGGWAWLVRQRRPAPAALPAPRPITTALLALGLLAATTRLAPTTLSLAETAVLQLLLLLVLLAEGHTWLVTLGRGVPRLAGLPLAVLLGGALLLATAQAPAPAQEPIAQQGQTLTLTGGLIGSDHDAFNKFSNGSGCGGGTTYNLHQQVRAGGIEIARQRERQNGRSGYVTVGGGLWAGQQRIDLQPVFTTTPSLSTESYALVDAHGYLEASVGRGWSTLGFRIGAHLGDLGHYSYFVNDNSTQAAFFMPEGMLRVGNPQLLFAQADAGYGAENALGAYTTRLALGSGLGQAGGGQLLLGYANSAHYPTPSLAFASANLRLPAGLRAVSLEPYFATDFDRHNIFSMKLHYQLGSR</sequence>
<proteinExistence type="inferred from homology"/>
<feature type="transmembrane region" description="Helical" evidence="7">
    <location>
        <begin position="45"/>
        <end position="70"/>
    </location>
</feature>
<evidence type="ECO:0000256" key="4">
    <source>
        <dbReference type="ARBA" id="ARBA00022692"/>
    </source>
</evidence>
<evidence type="ECO:0000313" key="8">
    <source>
        <dbReference type="EMBL" id="NML65198.1"/>
    </source>
</evidence>
<dbReference type="GO" id="GO:0005886">
    <property type="term" value="C:plasma membrane"/>
    <property type="evidence" value="ECO:0007669"/>
    <property type="project" value="InterPro"/>
</dbReference>
<keyword evidence="4 7" id="KW-0812">Transmembrane</keyword>
<evidence type="ECO:0000256" key="2">
    <source>
        <dbReference type="ARBA" id="ARBA00022475"/>
    </source>
</evidence>
<evidence type="ECO:0000256" key="5">
    <source>
        <dbReference type="ARBA" id="ARBA00022989"/>
    </source>
</evidence>
<evidence type="ECO:0000256" key="3">
    <source>
        <dbReference type="ARBA" id="ARBA00022679"/>
    </source>
</evidence>
<feature type="transmembrane region" description="Helical" evidence="7">
    <location>
        <begin position="212"/>
        <end position="229"/>
    </location>
</feature>
<feature type="transmembrane region" description="Helical" evidence="7">
    <location>
        <begin position="249"/>
        <end position="271"/>
    </location>
</feature>
<dbReference type="GO" id="GO:0008961">
    <property type="term" value="F:phosphatidylglycerol-prolipoprotein diacylglyceryl transferase activity"/>
    <property type="evidence" value="ECO:0007669"/>
    <property type="project" value="InterPro"/>
</dbReference>
<dbReference type="InterPro" id="IPR001640">
    <property type="entry name" value="Lgt"/>
</dbReference>
<comment type="caution">
    <text evidence="8">The sequence shown here is derived from an EMBL/GenBank/DDBJ whole genome shotgun (WGS) entry which is preliminary data.</text>
</comment>
<keyword evidence="5 7" id="KW-1133">Transmembrane helix</keyword>
<organism evidence="8 9">
    <name type="scientific">Hymenobacter polaris</name>
    <dbReference type="NCBI Taxonomy" id="2682546"/>
    <lineage>
        <taxon>Bacteria</taxon>
        <taxon>Pseudomonadati</taxon>
        <taxon>Bacteroidota</taxon>
        <taxon>Cytophagia</taxon>
        <taxon>Cytophagales</taxon>
        <taxon>Hymenobacteraceae</taxon>
        <taxon>Hymenobacter</taxon>
    </lineage>
</organism>
<comment type="similarity">
    <text evidence="1">Belongs to the Lgt family.</text>
</comment>